<sequence length="146" mass="15577">MTPKFVCSPGKCTSYSSTNYVLAGLVLLSASSAPSWEAVDQTSVFPSRARFPSSTFLTSVPISDKATVSGMSQGVSPKPDEIWTQDGSILGWTCGNLAAPTAEVASFMHELLAGRTVLSPIASCHIWSWYLCIVFGLLSGSSMKMW</sequence>
<proteinExistence type="predicted"/>
<name>A0A7S3C2B3_9EUKA</name>
<gene>
    <name evidence="2" type="ORF">HERI1096_LOCUS38306</name>
</gene>
<keyword evidence="1" id="KW-0472">Membrane</keyword>
<evidence type="ECO:0000256" key="1">
    <source>
        <dbReference type="SAM" id="Phobius"/>
    </source>
</evidence>
<accession>A0A7S3C2B3</accession>
<dbReference type="EMBL" id="HBHX01069357">
    <property type="protein sequence ID" value="CAE0150204.1"/>
    <property type="molecule type" value="Transcribed_RNA"/>
</dbReference>
<keyword evidence="1" id="KW-0812">Transmembrane</keyword>
<protein>
    <recommendedName>
        <fullName evidence="3">Beta-lactamase-related domain-containing protein</fullName>
    </recommendedName>
</protein>
<dbReference type="Gene3D" id="3.40.710.10">
    <property type="entry name" value="DD-peptidase/beta-lactamase superfamily"/>
    <property type="match status" value="1"/>
</dbReference>
<evidence type="ECO:0008006" key="3">
    <source>
        <dbReference type="Google" id="ProtNLM"/>
    </source>
</evidence>
<evidence type="ECO:0000313" key="2">
    <source>
        <dbReference type="EMBL" id="CAE0150204.1"/>
    </source>
</evidence>
<dbReference type="SUPFAM" id="SSF56601">
    <property type="entry name" value="beta-lactamase/transpeptidase-like"/>
    <property type="match status" value="1"/>
</dbReference>
<keyword evidence="1" id="KW-1133">Transmembrane helix</keyword>
<reference evidence="2" key="1">
    <citation type="submission" date="2021-01" db="EMBL/GenBank/DDBJ databases">
        <authorList>
            <person name="Corre E."/>
            <person name="Pelletier E."/>
            <person name="Niang G."/>
            <person name="Scheremetjew M."/>
            <person name="Finn R."/>
            <person name="Kale V."/>
            <person name="Holt S."/>
            <person name="Cochrane G."/>
            <person name="Meng A."/>
            <person name="Brown T."/>
            <person name="Cohen L."/>
        </authorList>
    </citation>
    <scope>NUCLEOTIDE SEQUENCE</scope>
    <source>
        <strain evidence="2">CCMP281</strain>
    </source>
</reference>
<dbReference type="AlphaFoldDB" id="A0A7S3C2B3"/>
<dbReference type="InterPro" id="IPR012338">
    <property type="entry name" value="Beta-lactam/transpept-like"/>
</dbReference>
<organism evidence="2">
    <name type="scientific">Haptolina ericina</name>
    <dbReference type="NCBI Taxonomy" id="156174"/>
    <lineage>
        <taxon>Eukaryota</taxon>
        <taxon>Haptista</taxon>
        <taxon>Haptophyta</taxon>
        <taxon>Prymnesiophyceae</taxon>
        <taxon>Prymnesiales</taxon>
        <taxon>Prymnesiaceae</taxon>
        <taxon>Haptolina</taxon>
    </lineage>
</organism>
<feature type="transmembrane region" description="Helical" evidence="1">
    <location>
        <begin position="117"/>
        <end position="138"/>
    </location>
</feature>